<organism evidence="3 4">
    <name type="scientific">Bacillus benzoevorans</name>
    <dbReference type="NCBI Taxonomy" id="1456"/>
    <lineage>
        <taxon>Bacteria</taxon>
        <taxon>Bacillati</taxon>
        <taxon>Bacillota</taxon>
        <taxon>Bacilli</taxon>
        <taxon>Bacillales</taxon>
        <taxon>Bacillaceae</taxon>
        <taxon>Bacillus</taxon>
    </lineage>
</organism>
<accession>A0A7X0HNJ2</accession>
<keyword evidence="1" id="KW-0472">Membrane</keyword>
<name>A0A7X0HNJ2_9BACI</name>
<dbReference type="InterPro" id="IPR018763">
    <property type="entry name" value="DUF2334"/>
</dbReference>
<feature type="signal peptide" evidence="2">
    <location>
        <begin position="1"/>
        <end position="22"/>
    </location>
</feature>
<dbReference type="RefSeq" id="WP_377802074.1">
    <property type="nucleotide sequence ID" value="NZ_JBHLZA010000020.1"/>
</dbReference>
<reference evidence="3 4" key="1">
    <citation type="submission" date="2020-08" db="EMBL/GenBank/DDBJ databases">
        <title>Genomic Encyclopedia of Type Strains, Phase IV (KMG-IV): sequencing the most valuable type-strain genomes for metagenomic binning, comparative biology and taxonomic classification.</title>
        <authorList>
            <person name="Goeker M."/>
        </authorList>
    </citation>
    <scope>NUCLEOTIDE SEQUENCE [LARGE SCALE GENOMIC DNA]</scope>
    <source>
        <strain evidence="3 4">DSM 5391</strain>
    </source>
</reference>
<keyword evidence="4" id="KW-1185">Reference proteome</keyword>
<keyword evidence="2" id="KW-0732">Signal</keyword>
<sequence length="573" mass="65281">MKIFSCCPFFVALILLLSSQQAAYAEKTDVPKVLVIYTTIEGEIDDNLRNLDMLIGHFTKDITFISSDTVEKEDLKDVTHLFYFGEIDVQLPAAKFLNLFDDYSGQFVAIGYNSEQLSSKFSFVNQSYEAEINLLYPVDKKQKMVDLKSQNILGIEPSEGTKVLLEGKQVELNRFYPIMVQNENQYYYAFDGLYLENSIPFGNILYQVFKATPSGSHPGYIRLEDVHPLVDPKPLKEIAQILKEKNIPYMVAVIPTYTNPDTGKESRFSDSPELLKVLKQIQKDGGSIVLHGYTHQFRSSETGEGFEFWDVENNTPIYSSADKKFQMRKENDFASKEDYFSYINELQKFETKYIETKVTKGIEELSQYGLYPIAYEAPHYTMSQNGYKIVSKHFSTYVGQVQLSDTDWQVMNTTPNITSPSFLHGMRLLPETMGFYEPNKPLTILEMVNKAALIGTAEEGMYAAFYHPYLGVDGFKKVIAEMEKMPDISWIDLKQMDNRVITENIGIYTENGEIIFKRNQGSSILPSMNVAGMYVKGIIDKLVWGMAIVGAAAVMMFIIFTVYLNGRKKQIEG</sequence>
<dbReference type="Gene3D" id="3.20.20.370">
    <property type="entry name" value="Glycoside hydrolase/deacetylase"/>
    <property type="match status" value="1"/>
</dbReference>
<protein>
    <submittedName>
        <fullName evidence="3">Uncharacterized protein YdaL</fullName>
    </submittedName>
</protein>
<proteinExistence type="predicted"/>
<keyword evidence="1" id="KW-1133">Transmembrane helix</keyword>
<dbReference type="EMBL" id="JACHGK010000001">
    <property type="protein sequence ID" value="MBB6443958.1"/>
    <property type="molecule type" value="Genomic_DNA"/>
</dbReference>
<gene>
    <name evidence="3" type="ORF">HNR53_000546</name>
</gene>
<feature type="transmembrane region" description="Helical" evidence="1">
    <location>
        <begin position="542"/>
        <end position="564"/>
    </location>
</feature>
<evidence type="ECO:0000313" key="4">
    <source>
        <dbReference type="Proteomes" id="UP000531594"/>
    </source>
</evidence>
<keyword evidence="1" id="KW-0812">Transmembrane</keyword>
<evidence type="ECO:0000256" key="2">
    <source>
        <dbReference type="SAM" id="SignalP"/>
    </source>
</evidence>
<dbReference type="InterPro" id="IPR011330">
    <property type="entry name" value="Glyco_hydro/deAcase_b/a-brl"/>
</dbReference>
<dbReference type="CDD" id="cd10923">
    <property type="entry name" value="CE4_COG5298"/>
    <property type="match status" value="1"/>
</dbReference>
<dbReference type="GO" id="GO:0005975">
    <property type="term" value="P:carbohydrate metabolic process"/>
    <property type="evidence" value="ECO:0007669"/>
    <property type="project" value="InterPro"/>
</dbReference>
<dbReference type="SUPFAM" id="SSF88713">
    <property type="entry name" value="Glycoside hydrolase/deacetylase"/>
    <property type="match status" value="1"/>
</dbReference>
<dbReference type="Proteomes" id="UP000531594">
    <property type="component" value="Unassembled WGS sequence"/>
</dbReference>
<evidence type="ECO:0000256" key="1">
    <source>
        <dbReference type="SAM" id="Phobius"/>
    </source>
</evidence>
<evidence type="ECO:0000313" key="3">
    <source>
        <dbReference type="EMBL" id="MBB6443958.1"/>
    </source>
</evidence>
<feature type="chain" id="PRO_5039312426" evidence="2">
    <location>
        <begin position="23"/>
        <end position="573"/>
    </location>
</feature>
<dbReference type="AlphaFoldDB" id="A0A7X0HNJ2"/>
<dbReference type="Pfam" id="PF10096">
    <property type="entry name" value="DUF2334"/>
    <property type="match status" value="1"/>
</dbReference>
<comment type="caution">
    <text evidence="3">The sequence shown here is derived from an EMBL/GenBank/DDBJ whole genome shotgun (WGS) entry which is preliminary data.</text>
</comment>